<keyword evidence="2" id="KW-0472">Membrane</keyword>
<reference evidence="4 5" key="5">
    <citation type="journal article" date="2007" name="Extremophiles">
        <title>Intragenomic diversity of the V1 regions of 16S rRNA genes in high-alkaline protease-producing Bacillus clausii spp.</title>
        <authorList>
            <person name="Kageyama Y."/>
            <person name="Takaki Y."/>
            <person name="Shimamura S."/>
            <person name="Nishi S."/>
            <person name="Nogi Y."/>
            <person name="Uchimura K."/>
            <person name="Kobayashi T."/>
            <person name="Hitomi J."/>
            <person name="Ozaki K."/>
            <person name="Kawai S."/>
            <person name="Ito S."/>
            <person name="Horikoshi K."/>
        </authorList>
    </citation>
    <scope>NUCLEOTIDE SEQUENCE [LARGE SCALE GENOMIC DNA]</scope>
    <source>
        <strain evidence="4 5">KSM-K16</strain>
    </source>
</reference>
<dbReference type="AlphaFoldDB" id="Q5WCC9"/>
<dbReference type="SUPFAM" id="SSF53187">
    <property type="entry name" value="Zn-dependent exopeptidases"/>
    <property type="match status" value="1"/>
</dbReference>
<dbReference type="HOGENOM" id="CLU_014322_7_1_9"/>
<proteinExistence type="predicted"/>
<dbReference type="CDD" id="cd02696">
    <property type="entry name" value="MurNAc-LAA"/>
    <property type="match status" value="1"/>
</dbReference>
<dbReference type="KEGG" id="bcl:ABC3448"/>
<dbReference type="PANTHER" id="PTHR30404:SF0">
    <property type="entry name" value="N-ACETYLMURAMOYL-L-ALANINE AMIDASE AMIC"/>
    <property type="match status" value="1"/>
</dbReference>
<keyword evidence="2" id="KW-1133">Transmembrane helix</keyword>
<dbReference type="EMBL" id="AP006627">
    <property type="protein sequence ID" value="BAD65981.1"/>
    <property type="molecule type" value="Genomic_DNA"/>
</dbReference>
<reference evidence="4 5" key="3">
    <citation type="journal article" date="1997" name="Protein Eng.">
        <title>High-resolution crystal structure of M-protease: phylogeny aided analysis of the high-alkaline adaptation mechanism.</title>
        <authorList>
            <person name="Shirai T."/>
            <person name="Suzuki A."/>
            <person name="Yamane T."/>
            <person name="Ashida T."/>
            <person name="Kobayashi T."/>
            <person name="Ito S."/>
        </authorList>
    </citation>
    <scope>NUCLEOTIDE SEQUENCE [LARGE SCALE GENOMIC DNA]</scope>
    <source>
        <strain evidence="4 5">KSM-K16</strain>
    </source>
</reference>
<evidence type="ECO:0000259" key="3">
    <source>
        <dbReference type="SMART" id="SM00646"/>
    </source>
</evidence>
<dbReference type="Gene3D" id="3.40.630.40">
    <property type="entry name" value="Zn-dependent exopeptidases"/>
    <property type="match status" value="1"/>
</dbReference>
<keyword evidence="5" id="KW-1185">Reference proteome</keyword>
<accession>Q5WCC9</accession>
<reference evidence="4 5" key="2">
    <citation type="journal article" date="1995" name="Appl. Microbiol. Biotechnol.">
        <title>Purification and properties of an alkaline protease from alkalophilic Bacillus sp. KSM-K16.</title>
        <authorList>
            <person name="Kobayashi T."/>
            <person name="Hakamada Y."/>
            <person name="Adachi S."/>
            <person name="Hitomi J."/>
            <person name="Yoshimatsu T."/>
            <person name="Koike K."/>
            <person name="Kawai S."/>
            <person name="Ito S."/>
        </authorList>
    </citation>
    <scope>NUCLEOTIDE SEQUENCE [LARGE SCALE GENOMIC DNA]</scope>
    <source>
        <strain evidence="4 5">KSM-K16</strain>
    </source>
</reference>
<dbReference type="eggNOG" id="COG0860">
    <property type="taxonomic scope" value="Bacteria"/>
</dbReference>
<evidence type="ECO:0000256" key="1">
    <source>
        <dbReference type="ARBA" id="ARBA00022801"/>
    </source>
</evidence>
<dbReference type="InterPro" id="IPR050695">
    <property type="entry name" value="N-acetylmuramoyl_amidase_3"/>
</dbReference>
<keyword evidence="1" id="KW-0378">Hydrolase</keyword>
<dbReference type="GO" id="GO:0008745">
    <property type="term" value="F:N-acetylmuramoyl-L-alanine amidase activity"/>
    <property type="evidence" value="ECO:0007669"/>
    <property type="project" value="InterPro"/>
</dbReference>
<evidence type="ECO:0000313" key="4">
    <source>
        <dbReference type="EMBL" id="BAD65981.1"/>
    </source>
</evidence>
<dbReference type="GO" id="GO:0009253">
    <property type="term" value="P:peptidoglycan catabolic process"/>
    <property type="evidence" value="ECO:0007669"/>
    <property type="project" value="InterPro"/>
</dbReference>
<sequence length="252" mass="26996">MFFSLDTYFPFILIRKGCFRQNPLLPLWQSLRLLISQAIKTKEALMRKKHAFSFLMAAILAVVSTSYFLASEAAASVSGKVIAIDAGHGGSDPGAVANGISEKDLVLKVAAHTKDRLEEAGATVIMTRTGDVYVGLEARAELANARNADTFVSIHANAATPSAHGTETFHFPSSSQGQALASALQTELVNTLNTRNRGVKSANFSVLRNTAMPAALVELGFITNAEEAERMKAASFPNEAATAIVRGLQQYH</sequence>
<keyword evidence="2" id="KW-0812">Transmembrane</keyword>
<reference evidence="4 5" key="1">
    <citation type="journal article" date="1994" name="J. Ferment. Bioeng.">
        <title>Molecular cloning and nucleotide sequence of the gene for an alkaline protease from the alkalophilic Bacillus sp. KSM-K16.</title>
        <authorList>
            <person name="Hakamada Y."/>
            <person name="Kobayashi T."/>
            <person name="Hitomi J."/>
            <person name="Kawai S."/>
            <person name="Ito S."/>
        </authorList>
    </citation>
    <scope>NUCLEOTIDE SEQUENCE [LARGE SCALE GENOMIC DNA]</scope>
    <source>
        <strain evidence="4 5">KSM-K16</strain>
    </source>
</reference>
<protein>
    <recommendedName>
        <fullName evidence="3">MurNAc-LAA domain-containing protein</fullName>
    </recommendedName>
</protein>
<dbReference type="GO" id="GO:0030288">
    <property type="term" value="C:outer membrane-bounded periplasmic space"/>
    <property type="evidence" value="ECO:0007669"/>
    <property type="project" value="TreeGrafter"/>
</dbReference>
<evidence type="ECO:0000256" key="2">
    <source>
        <dbReference type="SAM" id="Phobius"/>
    </source>
</evidence>
<dbReference type="InterPro" id="IPR002508">
    <property type="entry name" value="MurNAc-LAA_cat"/>
</dbReference>
<organism evidence="4 5">
    <name type="scientific">Shouchella clausii (strain KSM-K16)</name>
    <name type="common">Alkalihalobacillus clausii</name>
    <dbReference type="NCBI Taxonomy" id="66692"/>
    <lineage>
        <taxon>Bacteria</taxon>
        <taxon>Bacillati</taxon>
        <taxon>Bacillota</taxon>
        <taxon>Bacilli</taxon>
        <taxon>Bacillales</taxon>
        <taxon>Bacillaceae</taxon>
        <taxon>Shouchella</taxon>
    </lineage>
</organism>
<dbReference type="Pfam" id="PF01520">
    <property type="entry name" value="Amidase_3"/>
    <property type="match status" value="1"/>
</dbReference>
<feature type="transmembrane region" description="Helical" evidence="2">
    <location>
        <begin position="51"/>
        <end position="70"/>
    </location>
</feature>
<reference evidence="5" key="4">
    <citation type="submission" date="2003-10" db="EMBL/GenBank/DDBJ databases">
        <title>The complete genome sequence of the alkaliphilic Bacillus clausii KSM-K16.</title>
        <authorList>
            <person name="Takaki Y."/>
            <person name="Kageyama Y."/>
            <person name="Shimamura S."/>
            <person name="Suzuki H."/>
            <person name="Nishi S."/>
            <person name="Hatada Y."/>
            <person name="Kawai S."/>
            <person name="Ito S."/>
            <person name="Horikoshi K."/>
        </authorList>
    </citation>
    <scope>NUCLEOTIDE SEQUENCE [LARGE SCALE GENOMIC DNA]</scope>
    <source>
        <strain evidence="5">KSM-K16</strain>
    </source>
</reference>
<feature type="domain" description="MurNAc-LAA" evidence="3">
    <location>
        <begin position="140"/>
        <end position="249"/>
    </location>
</feature>
<dbReference type="STRING" id="66692.ABC3448"/>
<gene>
    <name evidence="4" type="ordered locus">ABC3448</name>
</gene>
<evidence type="ECO:0000313" key="5">
    <source>
        <dbReference type="Proteomes" id="UP000001168"/>
    </source>
</evidence>
<name>Q5WCC9_SHOC1</name>
<dbReference type="Proteomes" id="UP000001168">
    <property type="component" value="Chromosome"/>
</dbReference>
<dbReference type="SMART" id="SM00646">
    <property type="entry name" value="Ami_3"/>
    <property type="match status" value="1"/>
</dbReference>
<dbReference type="PANTHER" id="PTHR30404">
    <property type="entry name" value="N-ACETYLMURAMOYL-L-ALANINE AMIDASE"/>
    <property type="match status" value="1"/>
</dbReference>